<keyword evidence="6" id="KW-1185">Reference proteome</keyword>
<evidence type="ECO:0008006" key="7">
    <source>
        <dbReference type="Google" id="ProtNLM"/>
    </source>
</evidence>
<comment type="caution">
    <text evidence="5">The sequence shown here is derived from an EMBL/GenBank/DDBJ whole genome shotgun (WGS) entry which is preliminary data.</text>
</comment>
<accession>A0A9X2ADA1</accession>
<dbReference type="InterPro" id="IPR029787">
    <property type="entry name" value="Nucleotide_cyclase"/>
</dbReference>
<feature type="domain" description="PAS" evidence="2">
    <location>
        <begin position="371"/>
        <end position="417"/>
    </location>
</feature>
<dbReference type="Pfam" id="PF13487">
    <property type="entry name" value="HD_5"/>
    <property type="match status" value="1"/>
</dbReference>
<dbReference type="InterPro" id="IPR013767">
    <property type="entry name" value="PAS_fold"/>
</dbReference>
<evidence type="ECO:0000313" key="5">
    <source>
        <dbReference type="EMBL" id="MCI0184674.1"/>
    </source>
</evidence>
<dbReference type="PROSITE" id="PS50887">
    <property type="entry name" value="GGDEF"/>
    <property type="match status" value="1"/>
</dbReference>
<proteinExistence type="predicted"/>
<dbReference type="InterPro" id="IPR000160">
    <property type="entry name" value="GGDEF_dom"/>
</dbReference>
<dbReference type="NCBIfam" id="TIGR00229">
    <property type="entry name" value="sensory_box"/>
    <property type="match status" value="1"/>
</dbReference>
<dbReference type="InterPro" id="IPR037522">
    <property type="entry name" value="HD_GYP_dom"/>
</dbReference>
<organism evidence="5 6">
    <name type="scientific">Sulfoacidibacillus ferrooxidans</name>
    <dbReference type="NCBI Taxonomy" id="2005001"/>
    <lineage>
        <taxon>Bacteria</taxon>
        <taxon>Bacillati</taxon>
        <taxon>Bacillota</taxon>
        <taxon>Bacilli</taxon>
        <taxon>Bacillales</taxon>
        <taxon>Alicyclobacillaceae</taxon>
        <taxon>Sulfoacidibacillus</taxon>
    </lineage>
</organism>
<dbReference type="Gene3D" id="3.30.70.270">
    <property type="match status" value="1"/>
</dbReference>
<gene>
    <name evidence="5" type="ORF">MM817_02971</name>
</gene>
<dbReference type="Gene3D" id="3.30.450.20">
    <property type="entry name" value="PAS domain"/>
    <property type="match status" value="2"/>
</dbReference>
<dbReference type="InterPro" id="IPR003607">
    <property type="entry name" value="HD/PDEase_dom"/>
</dbReference>
<dbReference type="Gene3D" id="1.10.3210.10">
    <property type="entry name" value="Hypothetical protein af1432"/>
    <property type="match status" value="1"/>
</dbReference>
<name>A0A9X2ADA1_9BACL</name>
<feature type="transmembrane region" description="Helical" evidence="1">
    <location>
        <begin position="65"/>
        <end position="82"/>
    </location>
</feature>
<dbReference type="SMART" id="SM00091">
    <property type="entry name" value="PAS"/>
    <property type="match status" value="2"/>
</dbReference>
<dbReference type="SMART" id="SM00471">
    <property type="entry name" value="HDc"/>
    <property type="match status" value="1"/>
</dbReference>
<feature type="transmembrane region" description="Helical" evidence="1">
    <location>
        <begin position="113"/>
        <end position="132"/>
    </location>
</feature>
<dbReference type="GO" id="GO:0006355">
    <property type="term" value="P:regulation of DNA-templated transcription"/>
    <property type="evidence" value="ECO:0007669"/>
    <property type="project" value="InterPro"/>
</dbReference>
<dbReference type="PROSITE" id="PS51832">
    <property type="entry name" value="HD_GYP"/>
    <property type="match status" value="1"/>
</dbReference>
<dbReference type="AlphaFoldDB" id="A0A9X2ADA1"/>
<reference evidence="5" key="1">
    <citation type="submission" date="2022-03" db="EMBL/GenBank/DDBJ databases">
        <title>Draft Genome Sequence of Firmicute Strain S0AB, a Heterotrophic Iron/Sulfur-Oxidizing Extreme Acidophile.</title>
        <authorList>
            <person name="Vergara E."/>
            <person name="Pakostova E."/>
            <person name="Johnson D.B."/>
            <person name="Holmes D.S."/>
        </authorList>
    </citation>
    <scope>NUCLEOTIDE SEQUENCE</scope>
    <source>
        <strain evidence="5">S0AB</strain>
    </source>
</reference>
<dbReference type="SUPFAM" id="SSF109604">
    <property type="entry name" value="HD-domain/PDEase-like"/>
    <property type="match status" value="1"/>
</dbReference>
<dbReference type="InterPro" id="IPR000014">
    <property type="entry name" value="PAS"/>
</dbReference>
<keyword evidence="1" id="KW-0812">Transmembrane</keyword>
<evidence type="ECO:0000259" key="4">
    <source>
        <dbReference type="PROSITE" id="PS51832"/>
    </source>
</evidence>
<feature type="domain" description="HD-GYP" evidence="4">
    <location>
        <begin position="615"/>
        <end position="826"/>
    </location>
</feature>
<feature type="transmembrane region" description="Helical" evidence="1">
    <location>
        <begin position="6"/>
        <end position="27"/>
    </location>
</feature>
<dbReference type="CDD" id="cd00077">
    <property type="entry name" value="HDc"/>
    <property type="match status" value="1"/>
</dbReference>
<dbReference type="SUPFAM" id="SSF55073">
    <property type="entry name" value="Nucleotide cyclase"/>
    <property type="match status" value="1"/>
</dbReference>
<dbReference type="PANTHER" id="PTHR45228">
    <property type="entry name" value="CYCLIC DI-GMP PHOSPHODIESTERASE TM_0186-RELATED"/>
    <property type="match status" value="1"/>
</dbReference>
<dbReference type="Proteomes" id="UP001139263">
    <property type="component" value="Unassembled WGS sequence"/>
</dbReference>
<dbReference type="SMART" id="SM00267">
    <property type="entry name" value="GGDEF"/>
    <property type="match status" value="1"/>
</dbReference>
<dbReference type="NCBIfam" id="TIGR00254">
    <property type="entry name" value="GGDEF"/>
    <property type="match status" value="1"/>
</dbReference>
<protein>
    <recommendedName>
        <fullName evidence="7">Diguanylate cyclase</fullName>
    </recommendedName>
</protein>
<evidence type="ECO:0000259" key="2">
    <source>
        <dbReference type="PROSITE" id="PS50112"/>
    </source>
</evidence>
<keyword evidence="1" id="KW-0472">Membrane</keyword>
<dbReference type="InterPro" id="IPR043128">
    <property type="entry name" value="Rev_trsase/Diguanyl_cyclase"/>
</dbReference>
<dbReference type="EMBL" id="JALBUF010000020">
    <property type="protein sequence ID" value="MCI0184674.1"/>
    <property type="molecule type" value="Genomic_DNA"/>
</dbReference>
<dbReference type="SUPFAM" id="SSF55785">
    <property type="entry name" value="PYP-like sensor domain (PAS domain)"/>
    <property type="match status" value="2"/>
</dbReference>
<dbReference type="Pfam" id="PF00989">
    <property type="entry name" value="PAS"/>
    <property type="match status" value="2"/>
</dbReference>
<dbReference type="RefSeq" id="WP_241716534.1">
    <property type="nucleotide sequence ID" value="NZ_JALBUF010000020.1"/>
</dbReference>
<keyword evidence="1" id="KW-1133">Transmembrane helix</keyword>
<dbReference type="CDD" id="cd01949">
    <property type="entry name" value="GGDEF"/>
    <property type="match status" value="1"/>
</dbReference>
<dbReference type="CDD" id="cd00130">
    <property type="entry name" value="PAS"/>
    <property type="match status" value="1"/>
</dbReference>
<dbReference type="Pfam" id="PF00990">
    <property type="entry name" value="GGDEF"/>
    <property type="match status" value="1"/>
</dbReference>
<dbReference type="PROSITE" id="PS50112">
    <property type="entry name" value="PAS"/>
    <property type="match status" value="1"/>
</dbReference>
<evidence type="ECO:0000256" key="1">
    <source>
        <dbReference type="SAM" id="Phobius"/>
    </source>
</evidence>
<feature type="transmembrane region" description="Helical" evidence="1">
    <location>
        <begin position="89"/>
        <end position="107"/>
    </location>
</feature>
<feature type="domain" description="GGDEF" evidence="3">
    <location>
        <begin position="214"/>
        <end position="349"/>
    </location>
</feature>
<dbReference type="InterPro" id="IPR035965">
    <property type="entry name" value="PAS-like_dom_sf"/>
</dbReference>
<evidence type="ECO:0000259" key="3">
    <source>
        <dbReference type="PROSITE" id="PS50887"/>
    </source>
</evidence>
<sequence>MMPFALFSTMLNTVWDVSSVIGLLEFIIQLRRIAIFQKIRICIYEIPEAIIPLLGMLVWSSLNHPLSFILYPVYMIFIAQLLQSSKRIAPAVLVAFVLQWIGIAWLTPIHHDVRYVVLLLSVPMIAFVMPFLALSPAWAWFFLFVLQTMHAILTANPMEWIHEIQGVVAAVLFLLYIKERSDREISLHERNIDPLTGALNRRGCEQWSKSLRHAQAACILIDLDDFKFVNDTFGHDIGDLILQEAVQRLKGAIRDKDAIVRWGGDEFLVLIVEPMVEGSKELTELVERIHLILTRHPIWVERLGTQLFIRGSVGVATGELDLDVLVRQADQALLDVKQHTKNTVNWFSTEKDSTEHELPSEFYTRQHLHLAKQALATYMADSPLSVILLDRAGALLEVNAAYEKLTGYSRNELLGNQRYYLEKLGEFHTLRSHEGQDSDTAQHKWSAALLHPNLHGHPQRVQSYVHSLQLGETIIGYWMICHPNESAYASHVLSHALDWPVPIVMINEERCMIEANAAWCNLYGTTKEDILGQSIECVSSGYTDNEVYRKLHDDLETSGISFGVLINRHVRSHEVIMVAHTTLRMPQIDGRYHYLSIQQSLESLEEQATLSIGMQNTYEGVFLATLARVAEWDDPDLLQHVHRVSDYVRWIATLAADEGYISLSDVEMLSIASVTHDLGKAGISDLILRKPGKLTKTEFEQIKQHPMIGKAMLDTVIQQLALFHPSHSRALVYALEISQTHHEHWDGNGYPQGLTGDTIPISGRIAALADVTDALLSKRSYKRAWLDYEVKDYIQQQRAKQFDPNLVDLVIDHWTSHPHRFSYENK</sequence>
<dbReference type="PANTHER" id="PTHR45228:SF1">
    <property type="entry name" value="CYCLIC DI-GMP PHOSPHODIESTERASE TM_0186"/>
    <property type="match status" value="1"/>
</dbReference>
<evidence type="ECO:0000313" key="6">
    <source>
        <dbReference type="Proteomes" id="UP001139263"/>
    </source>
</evidence>
<dbReference type="InterPro" id="IPR052020">
    <property type="entry name" value="Cyclic_di-GMP/3'3'-cGAMP_PDE"/>
</dbReference>